<dbReference type="PANTHER" id="PTHR22953:SF153">
    <property type="entry name" value="PURPLE ACID PHOSPHATASE"/>
    <property type="match status" value="1"/>
</dbReference>
<evidence type="ECO:0000313" key="4">
    <source>
        <dbReference type="Proteomes" id="UP000052020"/>
    </source>
</evidence>
<organism evidence="3 4">
    <name type="scientific">candidate division KD3-62 bacterium DG_56</name>
    <dbReference type="NCBI Taxonomy" id="1704032"/>
    <lineage>
        <taxon>Bacteria</taxon>
        <taxon>candidate division KD3-62</taxon>
    </lineage>
</organism>
<dbReference type="Gene3D" id="3.60.21.10">
    <property type="match status" value="1"/>
</dbReference>
<accession>A0A0S7XN20</accession>
<feature type="domain" description="Calcineurin-like phosphoesterase" evidence="2">
    <location>
        <begin position="33"/>
        <end position="211"/>
    </location>
</feature>
<evidence type="ECO:0000259" key="2">
    <source>
        <dbReference type="Pfam" id="PF00149"/>
    </source>
</evidence>
<dbReference type="InterPro" id="IPR004843">
    <property type="entry name" value="Calcineurin-like_PHP"/>
</dbReference>
<evidence type="ECO:0000256" key="1">
    <source>
        <dbReference type="ARBA" id="ARBA00022729"/>
    </source>
</evidence>
<dbReference type="Proteomes" id="UP000052020">
    <property type="component" value="Unassembled WGS sequence"/>
</dbReference>
<dbReference type="PANTHER" id="PTHR22953">
    <property type="entry name" value="ACID PHOSPHATASE RELATED"/>
    <property type="match status" value="1"/>
</dbReference>
<gene>
    <name evidence="3" type="ORF">AMK68_02905</name>
</gene>
<dbReference type="InterPro" id="IPR039331">
    <property type="entry name" value="PAPs-like"/>
</dbReference>
<dbReference type="InterPro" id="IPR029052">
    <property type="entry name" value="Metallo-depent_PP-like"/>
</dbReference>
<dbReference type="SUPFAM" id="SSF56300">
    <property type="entry name" value="Metallo-dependent phosphatases"/>
    <property type="match status" value="1"/>
</dbReference>
<dbReference type="AlphaFoldDB" id="A0A0S7XN20"/>
<sequence length="470" mass="52669">LTADSIYHYRAISGDATSSDSTFQTAPPPGVPFRFVAYGDTRTQISEHQQVINRIIASAPRLVLHTGDIVEDGRDYWRWEAEFFDPAASLMSNTPMALALGNHENNSHWYYDFFSNPTDSGTEAWYKFRYGDARFICVDTCQTYTTGSAQHNWLQSTLAQATDAIWTFVYFHHPPYTSGGHTGNTTVQTHLVPLFEQYDVDIVFNGHCHNYERSLKDGVYYIVTGGGGAPLAPVDQYDNPYRLYAERVYHHCVIDIDAGTLTCRGVRASNGSEFDQFTITKLITATSPTLSPGWHLISLPYEPQDPDPEVVFAGIPIDHALFRYATDTKSYVTYTTGDPGGTFGPADAHLGYWLHLTEPTVISYDAIRRDTPQYIDLPWAGWTLVGHPRDTVTAFDAMRIRDETTGSTYTLVVARAVDWISLPLYTYDPAVGGYLSVSSEPWRHASEFQPWSGYWIATNRDDLAMVVPAP</sequence>
<protein>
    <recommendedName>
        <fullName evidence="2">Calcineurin-like phosphoesterase domain-containing protein</fullName>
    </recommendedName>
</protein>
<dbReference type="GO" id="GO:0003993">
    <property type="term" value="F:acid phosphatase activity"/>
    <property type="evidence" value="ECO:0007669"/>
    <property type="project" value="InterPro"/>
</dbReference>
<dbReference type="Pfam" id="PF00149">
    <property type="entry name" value="Metallophos"/>
    <property type="match status" value="1"/>
</dbReference>
<proteinExistence type="predicted"/>
<keyword evidence="1" id="KW-0732">Signal</keyword>
<evidence type="ECO:0000313" key="3">
    <source>
        <dbReference type="EMBL" id="KPJ63889.1"/>
    </source>
</evidence>
<dbReference type="EMBL" id="LIZY01000056">
    <property type="protein sequence ID" value="KPJ63889.1"/>
    <property type="molecule type" value="Genomic_DNA"/>
</dbReference>
<name>A0A0S7XN20_9BACT</name>
<feature type="non-terminal residue" evidence="3">
    <location>
        <position position="1"/>
    </location>
</feature>
<comment type="caution">
    <text evidence="3">The sequence shown here is derived from an EMBL/GenBank/DDBJ whole genome shotgun (WGS) entry which is preliminary data.</text>
</comment>
<reference evidence="3 4" key="1">
    <citation type="journal article" date="2015" name="Microbiome">
        <title>Genomic resolution of linkages in carbon, nitrogen, and sulfur cycling among widespread estuary sediment bacteria.</title>
        <authorList>
            <person name="Baker B.J."/>
            <person name="Lazar C.S."/>
            <person name="Teske A.P."/>
            <person name="Dick G.J."/>
        </authorList>
    </citation>
    <scope>NUCLEOTIDE SEQUENCE [LARGE SCALE GENOMIC DNA]</scope>
    <source>
        <strain evidence="3">DG_56</strain>
    </source>
</reference>